<dbReference type="Pfam" id="PF12804">
    <property type="entry name" value="NTP_transf_3"/>
    <property type="match status" value="1"/>
</dbReference>
<name>A0A397N838_ECTOL</name>
<keyword evidence="4" id="KW-0548">Nucleotidyltransferase</keyword>
<comment type="catalytic activity">
    <reaction evidence="7">
        <text>alpha-D-glucosamine 1-phosphate + acetyl-CoA = N-acetyl-alpha-D-glucosamine 1-phosphate + CoA + H(+)</text>
        <dbReference type="Rhea" id="RHEA:13725"/>
        <dbReference type="ChEBI" id="CHEBI:15378"/>
        <dbReference type="ChEBI" id="CHEBI:57287"/>
        <dbReference type="ChEBI" id="CHEBI:57288"/>
        <dbReference type="ChEBI" id="CHEBI:57776"/>
        <dbReference type="ChEBI" id="CHEBI:58516"/>
        <dbReference type="EC" id="2.3.1.157"/>
    </reaction>
</comment>
<evidence type="ECO:0000256" key="7">
    <source>
        <dbReference type="ARBA" id="ARBA00048247"/>
    </source>
</evidence>
<evidence type="ECO:0000256" key="1">
    <source>
        <dbReference type="ARBA" id="ARBA00007707"/>
    </source>
</evidence>
<dbReference type="PANTHER" id="PTHR43584">
    <property type="entry name" value="NUCLEOTIDYL TRANSFERASE"/>
    <property type="match status" value="1"/>
</dbReference>
<comment type="caution">
    <text evidence="11">The sequence shown here is derived from an EMBL/GenBank/DDBJ whole genome shotgun (WGS) entry which is preliminary data.</text>
</comment>
<evidence type="ECO:0000256" key="5">
    <source>
        <dbReference type="ARBA" id="ARBA00022842"/>
    </source>
</evidence>
<evidence type="ECO:0000313" key="12">
    <source>
        <dbReference type="Proteomes" id="UP000265836"/>
    </source>
</evidence>
<keyword evidence="3 11" id="KW-0808">Transferase</keyword>
<comment type="catalytic activity">
    <reaction evidence="8">
        <text>N-acetyl-alpha-D-glucosamine 1-phosphate + UTP + H(+) = UDP-N-acetyl-alpha-D-glucosamine + diphosphate</text>
        <dbReference type="Rhea" id="RHEA:13509"/>
        <dbReference type="ChEBI" id="CHEBI:15378"/>
        <dbReference type="ChEBI" id="CHEBI:33019"/>
        <dbReference type="ChEBI" id="CHEBI:46398"/>
        <dbReference type="ChEBI" id="CHEBI:57705"/>
        <dbReference type="ChEBI" id="CHEBI:57776"/>
        <dbReference type="EC" id="2.7.7.23"/>
    </reaction>
</comment>
<comment type="similarity">
    <text evidence="2">In the N-terminal section; belongs to the N-acetylglucosamine-1-phosphate uridyltransferase family.</text>
</comment>
<comment type="function">
    <text evidence="9">Catalyzes the last two sequential reactions in the de novo biosynthetic pathway for UDP-N-acetylglucosamine (UDP-GlcNAc). The C-terminal domain catalyzes the transfer of acetyl group from acetyl coenzyme A to glucosamine-1-phosphate (GlcN-1-P) to produce N-acetylglucosamine-1-phosphate (GlcNAc-1-P), which is converted into UDP-GlcNAc by the transfer of uridine 5-monophosphate (from uridine 5-triphosphate), a reaction catalyzed by the N-terminal domain.</text>
</comment>
<evidence type="ECO:0000256" key="6">
    <source>
        <dbReference type="ARBA" id="ARBA00023315"/>
    </source>
</evidence>
<reference evidence="11 12" key="1">
    <citation type="submission" date="2018-08" db="EMBL/GenBank/DDBJ databases">
        <title>Genome sequencing of rice bacterial endophytes.</title>
        <authorList>
            <person name="Venturi V."/>
        </authorList>
    </citation>
    <scope>NUCLEOTIDE SEQUENCE [LARGE SCALE GENOMIC DNA]</scope>
    <source>
        <strain evidence="11 12">E1205</strain>
    </source>
</reference>
<protein>
    <submittedName>
        <fullName evidence="11">Bifunctional UDP-N-acetylglucosamine pyrophosphorylase/glucosamine-1-phosphate N-acetyltransferase</fullName>
    </submittedName>
</protein>
<evidence type="ECO:0000313" key="11">
    <source>
        <dbReference type="EMBL" id="RIA31899.1"/>
    </source>
</evidence>
<dbReference type="SUPFAM" id="SSF53448">
    <property type="entry name" value="Nucleotide-diphospho-sugar transferases"/>
    <property type="match status" value="1"/>
</dbReference>
<evidence type="ECO:0000256" key="9">
    <source>
        <dbReference type="ARBA" id="ARBA00049628"/>
    </source>
</evidence>
<proteinExistence type="inferred from homology"/>
<dbReference type="GO" id="GO:0019134">
    <property type="term" value="F:glucosamine-1-phosphate N-acetyltransferase activity"/>
    <property type="evidence" value="ECO:0007669"/>
    <property type="project" value="UniProtKB-EC"/>
</dbReference>
<dbReference type="InterPro" id="IPR050065">
    <property type="entry name" value="GlmU-like"/>
</dbReference>
<keyword evidence="5" id="KW-0460">Magnesium</keyword>
<evidence type="ECO:0000256" key="2">
    <source>
        <dbReference type="ARBA" id="ARBA00007947"/>
    </source>
</evidence>
<dbReference type="InterPro" id="IPR025877">
    <property type="entry name" value="MobA-like_NTP_Trfase"/>
</dbReference>
<evidence type="ECO:0000256" key="8">
    <source>
        <dbReference type="ARBA" id="ARBA00048493"/>
    </source>
</evidence>
<dbReference type="GO" id="GO:0003977">
    <property type="term" value="F:UDP-N-acetylglucosamine diphosphorylase activity"/>
    <property type="evidence" value="ECO:0007669"/>
    <property type="project" value="UniProtKB-EC"/>
</dbReference>
<dbReference type="PANTHER" id="PTHR43584:SF3">
    <property type="entry name" value="BIFUNCTIONAL PROTEIN GLMU"/>
    <property type="match status" value="1"/>
</dbReference>
<dbReference type="InterPro" id="IPR029044">
    <property type="entry name" value="Nucleotide-diphossugar_trans"/>
</dbReference>
<evidence type="ECO:0000256" key="3">
    <source>
        <dbReference type="ARBA" id="ARBA00022679"/>
    </source>
</evidence>
<gene>
    <name evidence="11" type="ORF">DFO61_2629</name>
</gene>
<dbReference type="EMBL" id="QXDA01000003">
    <property type="protein sequence ID" value="RIA31899.1"/>
    <property type="molecule type" value="Genomic_DNA"/>
</dbReference>
<evidence type="ECO:0000256" key="4">
    <source>
        <dbReference type="ARBA" id="ARBA00022695"/>
    </source>
</evidence>
<evidence type="ECO:0000259" key="10">
    <source>
        <dbReference type="Pfam" id="PF12804"/>
    </source>
</evidence>
<dbReference type="Gene3D" id="2.160.10.10">
    <property type="entry name" value="Hexapeptide repeat proteins"/>
    <property type="match status" value="1"/>
</dbReference>
<dbReference type="Gene3D" id="3.90.550.10">
    <property type="entry name" value="Spore Coat Polysaccharide Biosynthesis Protein SpsA, Chain A"/>
    <property type="match status" value="1"/>
</dbReference>
<dbReference type="RefSeq" id="WP_119693182.1">
    <property type="nucleotide sequence ID" value="NZ_QXDA01000003.1"/>
</dbReference>
<accession>A0A397N838</accession>
<keyword evidence="6" id="KW-0012">Acyltransferase</keyword>
<sequence>MSDHAQFPTLALILAAGQGTRMRSTLPKVMHEVGNRPLLGHVLATALEAGVERLAVVLGPDSPAAADYVARVAPQAQTFVQHERLGTAHAVLAARAALATQTEGCVLVLFGDSPLIGTQTLARLRQTLIDGAAVAVAGFTTAQPGPYGRLLVEGGHLRAIREAKDASPAELAINLCNGGVMGFRAEHCLALLERIGNANAQGEFYLTDAVELANAAGLAVVAVEVEEEEIMGVNDREQLHAAEQVFQRRRRRKAMREGVTLAAADTVFFSADTELAADVKVEPCVVFGPGVRVGQGARVAAFSRLENIRIEAAERARKPVHDLAS</sequence>
<dbReference type="Proteomes" id="UP000265836">
    <property type="component" value="Unassembled WGS sequence"/>
</dbReference>
<feature type="domain" description="MobA-like NTP transferase" evidence="10">
    <location>
        <begin position="11"/>
        <end position="163"/>
    </location>
</feature>
<comment type="similarity">
    <text evidence="1">In the C-terminal section; belongs to the transferase hexapeptide repeat family.</text>
</comment>
<dbReference type="AlphaFoldDB" id="A0A397N838"/>
<organism evidence="11 12">
    <name type="scientific">Ectopseudomonas oleovorans</name>
    <name type="common">Pseudomonas oleovorans</name>
    <dbReference type="NCBI Taxonomy" id="301"/>
    <lineage>
        <taxon>Bacteria</taxon>
        <taxon>Pseudomonadati</taxon>
        <taxon>Pseudomonadota</taxon>
        <taxon>Gammaproteobacteria</taxon>
        <taxon>Pseudomonadales</taxon>
        <taxon>Pseudomonadaceae</taxon>
        <taxon>Ectopseudomonas</taxon>
    </lineage>
</organism>